<dbReference type="AlphaFoldDB" id="A0A1B2I3Q3"/>
<evidence type="ECO:0000259" key="6">
    <source>
        <dbReference type="Pfam" id="PF01957"/>
    </source>
</evidence>
<evidence type="ECO:0000256" key="2">
    <source>
        <dbReference type="ARBA" id="ARBA00022692"/>
    </source>
</evidence>
<dbReference type="InterPro" id="IPR002810">
    <property type="entry name" value="NfeD-like_C"/>
</dbReference>
<dbReference type="OrthoDB" id="5054at2"/>
<dbReference type="Proteomes" id="UP000093044">
    <property type="component" value="Chromosome"/>
</dbReference>
<dbReference type="GO" id="GO:0005886">
    <property type="term" value="C:plasma membrane"/>
    <property type="evidence" value="ECO:0007669"/>
    <property type="project" value="TreeGrafter"/>
</dbReference>
<organism evidence="7 8">
    <name type="scientific">Cloacibacillus porcorum</name>
    <dbReference type="NCBI Taxonomy" id="1197717"/>
    <lineage>
        <taxon>Bacteria</taxon>
        <taxon>Thermotogati</taxon>
        <taxon>Synergistota</taxon>
        <taxon>Synergistia</taxon>
        <taxon>Synergistales</taxon>
        <taxon>Synergistaceae</taxon>
        <taxon>Cloacibacillus</taxon>
    </lineage>
</organism>
<dbReference type="STRING" id="1197717.BED41_05605"/>
<reference evidence="7" key="1">
    <citation type="submission" date="2016-08" db="EMBL/GenBank/DDBJ databases">
        <title>Complete genome of Cloacibacillus porcorum.</title>
        <authorList>
            <person name="Looft T."/>
            <person name="Bayles D.O."/>
            <person name="Alt D.P."/>
        </authorList>
    </citation>
    <scope>NUCLEOTIDE SEQUENCE [LARGE SCALE GENOMIC DNA]</scope>
    <source>
        <strain evidence="7">CL-84</strain>
    </source>
</reference>
<dbReference type="SUPFAM" id="SSF141322">
    <property type="entry name" value="NfeD domain-like"/>
    <property type="match status" value="1"/>
</dbReference>
<comment type="subcellular location">
    <subcellularLocation>
        <location evidence="1">Membrane</location>
        <topology evidence="1">Multi-pass membrane protein</topology>
    </subcellularLocation>
</comment>
<feature type="transmembrane region" description="Helical" evidence="5">
    <location>
        <begin position="46"/>
        <end position="72"/>
    </location>
</feature>
<gene>
    <name evidence="7" type="ORF">BED41_05605</name>
</gene>
<proteinExistence type="predicted"/>
<evidence type="ECO:0000256" key="5">
    <source>
        <dbReference type="SAM" id="Phobius"/>
    </source>
</evidence>
<keyword evidence="8" id="KW-1185">Reference proteome</keyword>
<evidence type="ECO:0000313" key="7">
    <source>
        <dbReference type="EMBL" id="ANZ44610.1"/>
    </source>
</evidence>
<keyword evidence="3 5" id="KW-1133">Transmembrane helix</keyword>
<evidence type="ECO:0000313" key="8">
    <source>
        <dbReference type="Proteomes" id="UP000093044"/>
    </source>
</evidence>
<evidence type="ECO:0000256" key="4">
    <source>
        <dbReference type="ARBA" id="ARBA00023136"/>
    </source>
</evidence>
<evidence type="ECO:0000256" key="1">
    <source>
        <dbReference type="ARBA" id="ARBA00004141"/>
    </source>
</evidence>
<dbReference type="InterPro" id="IPR052165">
    <property type="entry name" value="Membrane_assoc_protease"/>
</dbReference>
<accession>A0A1B2I3Q3</accession>
<dbReference type="RefSeq" id="WP_066743917.1">
    <property type="nucleotide sequence ID" value="NZ_CP016757.1"/>
</dbReference>
<sequence length="158" mass="16943">MGGLWDLITANPVIFWLIVAVVAGIFEAATVGLVSIWFSIGALVTMLPAAFGIGFNFQIIVFIAASVVAMIFTRPFLKNILHVEKTPTNADLVIGQKGVVVSPVDNILEKGRVLANGLEWAARSADGTKLDKGAVVLVKELRGVKLIVEKVSDKEEEN</sequence>
<keyword evidence="4 5" id="KW-0472">Membrane</keyword>
<dbReference type="Gene3D" id="2.40.50.140">
    <property type="entry name" value="Nucleic acid-binding proteins"/>
    <property type="match status" value="1"/>
</dbReference>
<dbReference type="InterPro" id="IPR012340">
    <property type="entry name" value="NA-bd_OB-fold"/>
</dbReference>
<dbReference type="PANTHER" id="PTHR33507">
    <property type="entry name" value="INNER MEMBRANE PROTEIN YBBJ"/>
    <property type="match status" value="1"/>
</dbReference>
<dbReference type="Pfam" id="PF01957">
    <property type="entry name" value="NfeD"/>
    <property type="match status" value="1"/>
</dbReference>
<dbReference type="KEGG" id="cpor:BED41_05605"/>
<evidence type="ECO:0000256" key="3">
    <source>
        <dbReference type="ARBA" id="ARBA00022989"/>
    </source>
</evidence>
<dbReference type="EMBL" id="CP016757">
    <property type="protein sequence ID" value="ANZ44610.1"/>
    <property type="molecule type" value="Genomic_DNA"/>
</dbReference>
<keyword evidence="2 5" id="KW-0812">Transmembrane</keyword>
<feature type="transmembrane region" description="Helical" evidence="5">
    <location>
        <begin position="12"/>
        <end position="40"/>
    </location>
</feature>
<name>A0A1B2I3Q3_9BACT</name>
<dbReference type="PANTHER" id="PTHR33507:SF3">
    <property type="entry name" value="INNER MEMBRANE PROTEIN YBBJ"/>
    <property type="match status" value="1"/>
</dbReference>
<protein>
    <recommendedName>
        <fullName evidence="6">NfeD-like C-terminal domain-containing protein</fullName>
    </recommendedName>
</protein>
<feature type="domain" description="NfeD-like C-terminal" evidence="6">
    <location>
        <begin position="91"/>
        <end position="150"/>
    </location>
</feature>
<dbReference type="GeneID" id="83057329"/>